<organism evidence="7 8">
    <name type="scientific">Nakamurella multipartita (strain ATCC 700099 / DSM 44233 / CIP 104796 / JCM 9543 / NBRC 105858 / Y-104)</name>
    <name type="common">Microsphaera multipartita</name>
    <dbReference type="NCBI Taxonomy" id="479431"/>
    <lineage>
        <taxon>Bacteria</taxon>
        <taxon>Bacillati</taxon>
        <taxon>Actinomycetota</taxon>
        <taxon>Actinomycetes</taxon>
        <taxon>Nakamurellales</taxon>
        <taxon>Nakamurellaceae</taxon>
        <taxon>Nakamurella</taxon>
    </lineage>
</organism>
<dbReference type="PANTHER" id="PTHR43214:SF41">
    <property type="entry name" value="NITRATE_NITRITE RESPONSE REGULATOR PROTEIN NARP"/>
    <property type="match status" value="1"/>
</dbReference>
<reference evidence="7 8" key="2">
    <citation type="journal article" date="2010" name="Stand. Genomic Sci.">
        <title>Complete genome sequence of Nakamurella multipartita type strain (Y-104).</title>
        <authorList>
            <person name="Tice H."/>
            <person name="Mayilraj S."/>
            <person name="Sims D."/>
            <person name="Lapidus A."/>
            <person name="Nolan M."/>
            <person name="Lucas S."/>
            <person name="Glavina Del Rio T."/>
            <person name="Copeland A."/>
            <person name="Cheng J.F."/>
            <person name="Meincke L."/>
            <person name="Bruce D."/>
            <person name="Goodwin L."/>
            <person name="Pitluck S."/>
            <person name="Ivanova N."/>
            <person name="Mavromatis K."/>
            <person name="Ovchinnikova G."/>
            <person name="Pati A."/>
            <person name="Chen A."/>
            <person name="Palaniappan K."/>
            <person name="Land M."/>
            <person name="Hauser L."/>
            <person name="Chang Y.J."/>
            <person name="Jeffries C.D."/>
            <person name="Detter J.C."/>
            <person name="Brettin T."/>
            <person name="Rohde M."/>
            <person name="Goker M."/>
            <person name="Bristow J."/>
            <person name="Eisen J.A."/>
            <person name="Markowitz V."/>
            <person name="Hugenholtz P."/>
            <person name="Kyrpides N.C."/>
            <person name="Klenk H.P."/>
            <person name="Chen F."/>
        </authorList>
    </citation>
    <scope>NUCLEOTIDE SEQUENCE [LARGE SCALE GENOMIC DNA]</scope>
    <source>
        <strain evidence="8">ATCC 700099 / DSM 44233 / CIP 104796 / JCM 9543 / NBRC 105858 / Y-104</strain>
    </source>
</reference>
<dbReference type="PROSITE" id="PS50110">
    <property type="entry name" value="RESPONSE_REGULATORY"/>
    <property type="match status" value="1"/>
</dbReference>
<dbReference type="SUPFAM" id="SSF52172">
    <property type="entry name" value="CheY-like"/>
    <property type="match status" value="1"/>
</dbReference>
<evidence type="ECO:0000313" key="8">
    <source>
        <dbReference type="Proteomes" id="UP000002218"/>
    </source>
</evidence>
<evidence type="ECO:0000256" key="3">
    <source>
        <dbReference type="ARBA" id="ARBA00023163"/>
    </source>
</evidence>
<feature type="compositionally biased region" description="Polar residues" evidence="5">
    <location>
        <begin position="202"/>
        <end position="212"/>
    </location>
</feature>
<keyword evidence="2" id="KW-0238">DNA-binding</keyword>
<dbReference type="OrthoDB" id="3771852at2"/>
<dbReference type="InterPro" id="IPR001789">
    <property type="entry name" value="Sig_transdc_resp-reg_receiver"/>
</dbReference>
<dbReference type="KEGG" id="nml:Namu_4835"/>
<dbReference type="PANTHER" id="PTHR43214">
    <property type="entry name" value="TWO-COMPONENT RESPONSE REGULATOR"/>
    <property type="match status" value="1"/>
</dbReference>
<dbReference type="Proteomes" id="UP000002218">
    <property type="component" value="Chromosome"/>
</dbReference>
<dbReference type="InterPro" id="IPR039420">
    <property type="entry name" value="WalR-like"/>
</dbReference>
<proteinExistence type="predicted"/>
<dbReference type="InterPro" id="IPR058245">
    <property type="entry name" value="NreC/VraR/RcsB-like_REC"/>
</dbReference>
<gene>
    <name evidence="7" type="ordered locus">Namu_4835</name>
</gene>
<dbReference type="GO" id="GO:0000160">
    <property type="term" value="P:phosphorelay signal transduction system"/>
    <property type="evidence" value="ECO:0007669"/>
    <property type="project" value="InterPro"/>
</dbReference>
<dbReference type="GO" id="GO:0003677">
    <property type="term" value="F:DNA binding"/>
    <property type="evidence" value="ECO:0007669"/>
    <property type="project" value="UniProtKB-KW"/>
</dbReference>
<evidence type="ECO:0000256" key="1">
    <source>
        <dbReference type="ARBA" id="ARBA00023015"/>
    </source>
</evidence>
<name>C8X912_NAKMY</name>
<feature type="domain" description="Response regulatory" evidence="6">
    <location>
        <begin position="10"/>
        <end position="128"/>
    </location>
</feature>
<keyword evidence="1" id="KW-0805">Transcription regulation</keyword>
<dbReference type="SMART" id="SM00448">
    <property type="entry name" value="REC"/>
    <property type="match status" value="1"/>
</dbReference>
<feature type="modified residue" description="4-aspartylphosphate" evidence="4">
    <location>
        <position position="61"/>
    </location>
</feature>
<dbReference type="HOGENOM" id="CLU_000445_90_5_11"/>
<evidence type="ECO:0000313" key="7">
    <source>
        <dbReference type="EMBL" id="ACV81110.1"/>
    </source>
</evidence>
<keyword evidence="8" id="KW-1185">Reference proteome</keyword>
<dbReference type="InterPro" id="IPR011006">
    <property type="entry name" value="CheY-like_superfamily"/>
</dbReference>
<dbReference type="RefSeq" id="WP_015749921.1">
    <property type="nucleotide sequence ID" value="NC_013235.1"/>
</dbReference>
<evidence type="ECO:0000256" key="5">
    <source>
        <dbReference type="SAM" id="MobiDB-lite"/>
    </source>
</evidence>
<dbReference type="InParanoid" id="C8X912"/>
<accession>C8X912</accession>
<dbReference type="AlphaFoldDB" id="C8X912"/>
<dbReference type="Gene3D" id="3.40.50.2300">
    <property type="match status" value="1"/>
</dbReference>
<evidence type="ECO:0000256" key="2">
    <source>
        <dbReference type="ARBA" id="ARBA00023125"/>
    </source>
</evidence>
<evidence type="ECO:0000256" key="4">
    <source>
        <dbReference type="PROSITE-ProRule" id="PRU00169"/>
    </source>
</evidence>
<feature type="region of interest" description="Disordered" evidence="5">
    <location>
        <begin position="183"/>
        <end position="212"/>
    </location>
</feature>
<dbReference type="CDD" id="cd17535">
    <property type="entry name" value="REC_NarL-like"/>
    <property type="match status" value="1"/>
</dbReference>
<dbReference type="eggNOG" id="COG2197">
    <property type="taxonomic scope" value="Bacteria"/>
</dbReference>
<protein>
    <submittedName>
        <fullName evidence="7">Response regulator receiver protein</fullName>
    </submittedName>
</protein>
<dbReference type="EMBL" id="CP001737">
    <property type="protein sequence ID" value="ACV81110.1"/>
    <property type="molecule type" value="Genomic_DNA"/>
</dbReference>
<dbReference type="STRING" id="479431.Namu_4835"/>
<keyword evidence="3" id="KW-0804">Transcription</keyword>
<sequence length="212" mass="22118">MTGPEDAPLRLAAVDDHPFVLNGILWTVREYAPWVQVIGTAASVAELLAGGGGTADVVLLDLDLGVPADEADPTGNVRAVRAAGPQVLILTAEERPIPVRRAIAAGAVGLVLKSDPAHLLIDALRTARTGELAVSSRLAHALLTDENLVGHLAPRQIQVFELLAQGVGRGDIGRLMDPPAATSTVDTYLKGPRGPTARSAGRRSTPTRRCST</sequence>
<evidence type="ECO:0000259" key="6">
    <source>
        <dbReference type="PROSITE" id="PS50110"/>
    </source>
</evidence>
<reference evidence="8" key="1">
    <citation type="submission" date="2009-09" db="EMBL/GenBank/DDBJ databases">
        <title>The complete genome of Nakamurella multipartita DSM 44233.</title>
        <authorList>
            <consortium name="US DOE Joint Genome Institute (JGI-PGF)"/>
            <person name="Lucas S."/>
            <person name="Copeland A."/>
            <person name="Lapidus A."/>
            <person name="Glavina del Rio T."/>
            <person name="Dalin E."/>
            <person name="Tice H."/>
            <person name="Bruce D."/>
            <person name="Goodwin L."/>
            <person name="Pitluck S."/>
            <person name="Kyrpides N."/>
            <person name="Mavromatis K."/>
            <person name="Ivanova N."/>
            <person name="Ovchinnikova G."/>
            <person name="Sims D."/>
            <person name="Meincke L."/>
            <person name="Brettin T."/>
            <person name="Detter J.C."/>
            <person name="Han C."/>
            <person name="Larimer F."/>
            <person name="Land M."/>
            <person name="Hauser L."/>
            <person name="Markowitz V."/>
            <person name="Cheng J.-F."/>
            <person name="Hugenholtz P."/>
            <person name="Woyke T."/>
            <person name="Wu D."/>
            <person name="Klenk H.-P."/>
            <person name="Eisen J.A."/>
        </authorList>
    </citation>
    <scope>NUCLEOTIDE SEQUENCE [LARGE SCALE GENOMIC DNA]</scope>
    <source>
        <strain evidence="8">ATCC 700099 / DSM 44233 / CIP 104796 / JCM 9543 / NBRC 105858 / Y-104</strain>
    </source>
</reference>
<keyword evidence="4" id="KW-0597">Phosphoprotein</keyword>